<feature type="region of interest" description="Disordered" evidence="15">
    <location>
        <begin position="99"/>
        <end position="120"/>
    </location>
</feature>
<keyword evidence="7 16" id="KW-0732">Signal</keyword>
<protein>
    <submittedName>
        <fullName evidence="20">SLBB domain-containing protein</fullName>
    </submittedName>
</protein>
<dbReference type="InterPro" id="IPR003715">
    <property type="entry name" value="Poly_export_N"/>
</dbReference>
<feature type="domain" description="SLBB" evidence="19">
    <location>
        <begin position="240"/>
        <end position="316"/>
    </location>
</feature>
<evidence type="ECO:0000256" key="7">
    <source>
        <dbReference type="ARBA" id="ARBA00022729"/>
    </source>
</evidence>
<dbReference type="Pfam" id="PF02563">
    <property type="entry name" value="Poly_export"/>
    <property type="match status" value="1"/>
</dbReference>
<name>A0ABT3CXR9_9BACT</name>
<evidence type="ECO:0000256" key="15">
    <source>
        <dbReference type="SAM" id="MobiDB-lite"/>
    </source>
</evidence>
<dbReference type="Pfam" id="PF22461">
    <property type="entry name" value="SLBB_2"/>
    <property type="match status" value="1"/>
</dbReference>
<evidence type="ECO:0000256" key="1">
    <source>
        <dbReference type="ARBA" id="ARBA00004571"/>
    </source>
</evidence>
<evidence type="ECO:0000256" key="2">
    <source>
        <dbReference type="ARBA" id="ARBA00009450"/>
    </source>
</evidence>
<reference evidence="20 21" key="1">
    <citation type="submission" date="2022-10" db="EMBL/GenBank/DDBJ databases">
        <title>Comparative genomics and taxonomic characterization of three novel marine species of genus Reichenbachiella exhibiting antioxidant and polysaccharide degradation activities.</title>
        <authorList>
            <person name="Muhammad N."/>
            <person name="Lee Y.-J."/>
            <person name="Ko J."/>
            <person name="Kim S.-G."/>
        </authorList>
    </citation>
    <scope>NUCLEOTIDE SEQUENCE [LARGE SCALE GENOMIC DNA]</scope>
    <source>
        <strain evidence="20 21">ABR2-5</strain>
    </source>
</reference>
<evidence type="ECO:0000256" key="3">
    <source>
        <dbReference type="ARBA" id="ARBA00022448"/>
    </source>
</evidence>
<keyword evidence="4" id="KW-1134">Transmembrane beta strand</keyword>
<keyword evidence="9" id="KW-0406">Ion transport</keyword>
<keyword evidence="13" id="KW-0998">Cell outer membrane</keyword>
<evidence type="ECO:0000256" key="5">
    <source>
        <dbReference type="ARBA" id="ARBA00022597"/>
    </source>
</evidence>
<dbReference type="InterPro" id="IPR019554">
    <property type="entry name" value="Soluble_ligand-bd"/>
</dbReference>
<keyword evidence="14" id="KW-0449">Lipoprotein</keyword>
<keyword evidence="10" id="KW-0626">Porin</keyword>
<dbReference type="InterPro" id="IPR049712">
    <property type="entry name" value="Poly_export"/>
</dbReference>
<feature type="domain" description="Soluble ligand binding" evidence="18">
    <location>
        <begin position="405"/>
        <end position="433"/>
    </location>
</feature>
<evidence type="ECO:0000259" key="19">
    <source>
        <dbReference type="Pfam" id="PF22461"/>
    </source>
</evidence>
<dbReference type="InterPro" id="IPR054765">
    <property type="entry name" value="SLBB_dom"/>
</dbReference>
<sequence length="825" mass="91734">MRKQMCKGLFLALSFLLLWAGVASAQQELSVQNISSINVDDLSDAQIQKFVDKVESSGYSEDQLMLMAKSRGMSELQIQKLKSRMNQLKSTSKGGAVVSSEDRLREADNQGGAGFDPFKELGTEKKTPEINGLPIFGHSFFRNSDLSFETGINMPTPTNYVIGAGDEIIIDIWGASEQTYQLMVSPEGAIRIPNLGPIYVRGLTIEKAETKIISRLKRIYATIGRSSNADISLGQTRSIKVHVIGEVQKPGTYNLSSFGTAFNALYSAGGPSEDGSLRKIEIFRNRELVSTLDSYAFMIRGTGENITLQDQDVVIVRPYVGRVKFDGEVKRPAYYELLDGESFEDLLLYSGGLTNQAYQGSISVRRIDGNFKTIKTIELDSAQAFEMLNGDEIEVGKITNEFVDRVTIEGPVLNPGEYQLQEGMTLLHLIKLADGVRGDTFMDRGVIIRQNSDFSLSNISFSPTKVLNGEESVVLQSNDVIRLQSIYDLRERYNLVIQGEVQKPGDFAYVEGMTVEDLIFLAGGFKESAAKSIVEVARRINPDSVKDAVSTADLYNFPISESLDLSERDSKFRLSPFDLVVIRKSPFYQEQETVEIEGEVQFPGKYVLDQKEERISDILERAGGATKYAYVKGATLIRRSEYYKKNLEDPGYANDAAKIRKESLTEIFKRDTLFSNESSVFKQQEAIGIELEEILKNPGSESDLIMREGDIISIPRQLQTVRVRGSVLYPSNVRYFENGGLKKYVSAAGGFDQQAKKAKSYVIYANGSAAQTKHFLWFKNYPKIEPGSEIVIPQKPEKQPMSAQAWVALASSVATLALVVTQIAR</sequence>
<dbReference type="Proteomes" id="UP001300692">
    <property type="component" value="Unassembled WGS sequence"/>
</dbReference>
<evidence type="ECO:0000259" key="18">
    <source>
        <dbReference type="Pfam" id="PF10531"/>
    </source>
</evidence>
<organism evidence="20 21">
    <name type="scientific">Reichenbachiella ulvae</name>
    <dbReference type="NCBI Taxonomy" id="2980104"/>
    <lineage>
        <taxon>Bacteria</taxon>
        <taxon>Pseudomonadati</taxon>
        <taxon>Bacteroidota</taxon>
        <taxon>Cytophagia</taxon>
        <taxon>Cytophagales</taxon>
        <taxon>Reichenbachiellaceae</taxon>
        <taxon>Reichenbachiella</taxon>
    </lineage>
</organism>
<evidence type="ECO:0000256" key="9">
    <source>
        <dbReference type="ARBA" id="ARBA00023065"/>
    </source>
</evidence>
<keyword evidence="8" id="KW-0625">Polysaccharide transport</keyword>
<gene>
    <name evidence="20" type="ORF">N7U62_17490</name>
</gene>
<feature type="domain" description="Soluble ligand binding" evidence="18">
    <location>
        <begin position="326"/>
        <end position="369"/>
    </location>
</feature>
<proteinExistence type="inferred from homology"/>
<evidence type="ECO:0000313" key="20">
    <source>
        <dbReference type="EMBL" id="MCV9388482.1"/>
    </source>
</evidence>
<feature type="domain" description="Polysaccharide export protein N-terminal" evidence="17">
    <location>
        <begin position="155"/>
        <end position="220"/>
    </location>
</feature>
<keyword evidence="21" id="KW-1185">Reference proteome</keyword>
<evidence type="ECO:0000256" key="10">
    <source>
        <dbReference type="ARBA" id="ARBA00023114"/>
    </source>
</evidence>
<dbReference type="PANTHER" id="PTHR33619">
    <property type="entry name" value="POLYSACCHARIDE EXPORT PROTEIN GFCE-RELATED"/>
    <property type="match status" value="1"/>
</dbReference>
<evidence type="ECO:0000256" key="16">
    <source>
        <dbReference type="SAM" id="SignalP"/>
    </source>
</evidence>
<evidence type="ECO:0000256" key="6">
    <source>
        <dbReference type="ARBA" id="ARBA00022692"/>
    </source>
</evidence>
<keyword evidence="11" id="KW-0472">Membrane</keyword>
<feature type="signal peptide" evidence="16">
    <location>
        <begin position="1"/>
        <end position="25"/>
    </location>
</feature>
<dbReference type="Gene3D" id="3.10.560.10">
    <property type="entry name" value="Outer membrane lipoprotein wza domain like"/>
    <property type="match status" value="6"/>
</dbReference>
<keyword evidence="5" id="KW-0762">Sugar transport</keyword>
<evidence type="ECO:0000256" key="12">
    <source>
        <dbReference type="ARBA" id="ARBA00023139"/>
    </source>
</evidence>
<comment type="caution">
    <text evidence="20">The sequence shown here is derived from an EMBL/GenBank/DDBJ whole genome shotgun (WGS) entry which is preliminary data.</text>
</comment>
<dbReference type="Pfam" id="PF10531">
    <property type="entry name" value="SLBB"/>
    <property type="match status" value="3"/>
</dbReference>
<evidence type="ECO:0000256" key="14">
    <source>
        <dbReference type="ARBA" id="ARBA00023288"/>
    </source>
</evidence>
<dbReference type="Gene3D" id="3.30.1950.10">
    <property type="entry name" value="wza like domain"/>
    <property type="match status" value="1"/>
</dbReference>
<evidence type="ECO:0000259" key="17">
    <source>
        <dbReference type="Pfam" id="PF02563"/>
    </source>
</evidence>
<keyword evidence="3" id="KW-0813">Transport</keyword>
<dbReference type="PANTHER" id="PTHR33619:SF3">
    <property type="entry name" value="POLYSACCHARIDE EXPORT PROTEIN GFCE-RELATED"/>
    <property type="match status" value="1"/>
</dbReference>
<feature type="domain" description="Soluble ligand binding" evidence="18">
    <location>
        <begin position="498"/>
        <end position="538"/>
    </location>
</feature>
<evidence type="ECO:0000256" key="13">
    <source>
        <dbReference type="ARBA" id="ARBA00023237"/>
    </source>
</evidence>
<keyword evidence="12" id="KW-0564">Palmitate</keyword>
<evidence type="ECO:0000256" key="4">
    <source>
        <dbReference type="ARBA" id="ARBA00022452"/>
    </source>
</evidence>
<feature type="chain" id="PRO_5045524779" evidence="16">
    <location>
        <begin position="26"/>
        <end position="825"/>
    </location>
</feature>
<dbReference type="EMBL" id="JAOYOD010000001">
    <property type="protein sequence ID" value="MCV9388482.1"/>
    <property type="molecule type" value="Genomic_DNA"/>
</dbReference>
<keyword evidence="6" id="KW-0812">Transmembrane</keyword>
<accession>A0ABT3CXR9</accession>
<comment type="similarity">
    <text evidence="2">Belongs to the BexD/CtrA/VexA family.</text>
</comment>
<dbReference type="RefSeq" id="WP_264139349.1">
    <property type="nucleotide sequence ID" value="NZ_JAOYOD010000001.1"/>
</dbReference>
<evidence type="ECO:0000313" key="21">
    <source>
        <dbReference type="Proteomes" id="UP001300692"/>
    </source>
</evidence>
<evidence type="ECO:0000256" key="11">
    <source>
        <dbReference type="ARBA" id="ARBA00023136"/>
    </source>
</evidence>
<comment type="subcellular location">
    <subcellularLocation>
        <location evidence="1">Cell outer membrane</location>
        <topology evidence="1">Multi-pass membrane protein</topology>
    </subcellularLocation>
</comment>
<evidence type="ECO:0000256" key="8">
    <source>
        <dbReference type="ARBA" id="ARBA00023047"/>
    </source>
</evidence>